<dbReference type="PANTHER" id="PTHR43570">
    <property type="entry name" value="ALDEHYDE DEHYDROGENASE"/>
    <property type="match status" value="1"/>
</dbReference>
<dbReference type="Pfam" id="PF00171">
    <property type="entry name" value="Aldedh"/>
    <property type="match status" value="1"/>
</dbReference>
<dbReference type="RefSeq" id="WP_134247307.1">
    <property type="nucleotide sequence ID" value="NZ_SNQI01000002.1"/>
</dbReference>
<dbReference type="PROSITE" id="PS00070">
    <property type="entry name" value="ALDEHYDE_DEHYDR_CYS"/>
    <property type="match status" value="1"/>
</dbReference>
<dbReference type="GO" id="GO:0004029">
    <property type="term" value="F:aldehyde dehydrogenase (NAD+) activity"/>
    <property type="evidence" value="ECO:0007669"/>
    <property type="project" value="TreeGrafter"/>
</dbReference>
<dbReference type="InterPro" id="IPR016163">
    <property type="entry name" value="Ald_DH_C"/>
</dbReference>
<evidence type="ECO:0000256" key="7">
    <source>
        <dbReference type="RuleBase" id="RU003345"/>
    </source>
</evidence>
<dbReference type="PROSITE" id="PS00687">
    <property type="entry name" value="ALDEHYDE_DEHYDR_GLU"/>
    <property type="match status" value="1"/>
</dbReference>
<evidence type="ECO:0000313" key="10">
    <source>
        <dbReference type="Proteomes" id="UP000298517"/>
    </source>
</evidence>
<dbReference type="Gene3D" id="3.40.309.10">
    <property type="entry name" value="Aldehyde Dehydrogenase, Chain A, domain 2"/>
    <property type="match status" value="1"/>
</dbReference>
<feature type="domain" description="Aldehyde dehydrogenase" evidence="8">
    <location>
        <begin position="4"/>
        <end position="423"/>
    </location>
</feature>
<evidence type="ECO:0000256" key="5">
    <source>
        <dbReference type="PIRSR" id="PIRSR036492-1"/>
    </source>
</evidence>
<organism evidence="9 10">
    <name type="scientific">Gramella jeungdoensis</name>
    <dbReference type="NCBI Taxonomy" id="708091"/>
    <lineage>
        <taxon>Bacteria</taxon>
        <taxon>Pseudomonadati</taxon>
        <taxon>Bacteroidota</taxon>
        <taxon>Flavobacteriia</taxon>
        <taxon>Flavobacteriales</taxon>
        <taxon>Flavobacteriaceae</taxon>
        <taxon>Christiangramia</taxon>
    </lineage>
</organism>
<dbReference type="GO" id="GO:0005737">
    <property type="term" value="C:cytoplasm"/>
    <property type="evidence" value="ECO:0007669"/>
    <property type="project" value="TreeGrafter"/>
</dbReference>
<dbReference type="PANTHER" id="PTHR43570:SF16">
    <property type="entry name" value="ALDEHYDE DEHYDROGENASE TYPE III, ISOFORM Q"/>
    <property type="match status" value="1"/>
</dbReference>
<keyword evidence="3" id="KW-0520">NAD</keyword>
<dbReference type="EMBL" id="SNQI01000002">
    <property type="protein sequence ID" value="TEW74937.1"/>
    <property type="molecule type" value="Genomic_DNA"/>
</dbReference>
<dbReference type="GO" id="GO:0006081">
    <property type="term" value="P:aldehyde metabolic process"/>
    <property type="evidence" value="ECO:0007669"/>
    <property type="project" value="InterPro"/>
</dbReference>
<proteinExistence type="inferred from homology"/>
<evidence type="ECO:0000256" key="2">
    <source>
        <dbReference type="ARBA" id="ARBA00023002"/>
    </source>
</evidence>
<dbReference type="InterPro" id="IPR016161">
    <property type="entry name" value="Ald_DH/histidinol_DH"/>
</dbReference>
<keyword evidence="2 4" id="KW-0560">Oxidoreductase</keyword>
<evidence type="ECO:0000256" key="4">
    <source>
        <dbReference type="PIRNR" id="PIRNR036492"/>
    </source>
</evidence>
<accession>A0A4Y8AST5</accession>
<dbReference type="InterPro" id="IPR016160">
    <property type="entry name" value="Ald_DH_CS_CYS"/>
</dbReference>
<dbReference type="AlphaFoldDB" id="A0A4Y8AST5"/>
<dbReference type="SUPFAM" id="SSF53720">
    <property type="entry name" value="ALDH-like"/>
    <property type="match status" value="1"/>
</dbReference>
<dbReference type="InterPro" id="IPR015590">
    <property type="entry name" value="Aldehyde_DH_dom"/>
</dbReference>
<dbReference type="OrthoDB" id="9762913at2"/>
<keyword evidence="10" id="KW-1185">Reference proteome</keyword>
<dbReference type="PIRSF" id="PIRSF036492">
    <property type="entry name" value="ALDH"/>
    <property type="match status" value="1"/>
</dbReference>
<dbReference type="Gene3D" id="3.40.605.10">
    <property type="entry name" value="Aldehyde Dehydrogenase, Chain A, domain 1"/>
    <property type="match status" value="1"/>
</dbReference>
<dbReference type="Proteomes" id="UP000298517">
    <property type="component" value="Unassembled WGS sequence"/>
</dbReference>
<comment type="similarity">
    <text evidence="1 4 7">Belongs to the aldehyde dehydrogenase family.</text>
</comment>
<evidence type="ECO:0000256" key="1">
    <source>
        <dbReference type="ARBA" id="ARBA00009986"/>
    </source>
</evidence>
<gene>
    <name evidence="9" type="ORF">E2488_05270</name>
</gene>
<feature type="active site" evidence="5 6">
    <location>
        <position position="207"/>
    </location>
</feature>
<reference evidence="9 10" key="1">
    <citation type="journal article" date="2011" name="J. Microbiol.">
        <title>Gramella jeungdoensis sp. nov., isolated from a solar saltern in Korea.</title>
        <authorList>
            <person name="Joung Y."/>
            <person name="Kim H."/>
            <person name="Jang T."/>
            <person name="Ahn T.S."/>
            <person name="Joh K."/>
        </authorList>
    </citation>
    <scope>NUCLEOTIDE SEQUENCE [LARGE SCALE GENOMIC DNA]</scope>
    <source>
        <strain evidence="9 10">KCTC 23123</strain>
    </source>
</reference>
<dbReference type="InterPro" id="IPR016162">
    <property type="entry name" value="Ald_DH_N"/>
</dbReference>
<dbReference type="InterPro" id="IPR012394">
    <property type="entry name" value="Aldehyde_DH_NAD(P)"/>
</dbReference>
<sequence>MHQIVTKQKAFFNTNATKNISFRIEQLQKLEKVLKKNEQLLNEAIFNDFKKSEFENYATELGIIYSEINTACKKLHKWASTKKVTTNFLNFPGKSYIIPEPLGVTLIIGAWNYPYQLSISPAISAIAAGNTVILKPSEISIATSALLTKIINNTFDPAIFTVVEGGIPETTELLNEKFDKIFFTGSTTIGKIVYKAAAKNLIPVTLELGGKSPAIIDKTCNLKICVKRLVWAKFLNAGQTCIAPDYVCVDASIKSEFLKQLTLEINASNFKIENSNYVQIINKKNMKRLVSLIDPEKIYLGGLYNFEENSIDPTILTDVSFYDTIMEDEIFGPILPIITYKNIDEIITQIKLKPKPLACYIFSNSTAFIKKIEKEISFGSGAINDAIMQISNENLPFGGVGHSGIGSYHGEYGFKTFSHYKSILKKSTWFEPNLKYFPLTDLKLKIIKFLMHFKL</sequence>
<evidence type="ECO:0000256" key="6">
    <source>
        <dbReference type="PROSITE-ProRule" id="PRU10007"/>
    </source>
</evidence>
<protein>
    <recommendedName>
        <fullName evidence="4">Aldehyde dehydrogenase</fullName>
    </recommendedName>
</protein>
<comment type="caution">
    <text evidence="9">The sequence shown here is derived from an EMBL/GenBank/DDBJ whole genome shotgun (WGS) entry which is preliminary data.</text>
</comment>
<dbReference type="FunFam" id="3.40.605.10:FF:000004">
    <property type="entry name" value="Aldehyde dehydrogenase"/>
    <property type="match status" value="1"/>
</dbReference>
<dbReference type="InterPro" id="IPR029510">
    <property type="entry name" value="Ald_DH_CS_GLU"/>
</dbReference>
<evidence type="ECO:0000259" key="8">
    <source>
        <dbReference type="Pfam" id="PF00171"/>
    </source>
</evidence>
<name>A0A4Y8AST5_9FLAO</name>
<dbReference type="CDD" id="cd07136">
    <property type="entry name" value="ALDH_YwdH-P39616"/>
    <property type="match status" value="1"/>
</dbReference>
<evidence type="ECO:0000313" key="9">
    <source>
        <dbReference type="EMBL" id="TEW74937.1"/>
    </source>
</evidence>
<dbReference type="FunFam" id="3.40.309.10:FF:000003">
    <property type="entry name" value="Aldehyde dehydrogenase"/>
    <property type="match status" value="1"/>
</dbReference>
<feature type="active site" evidence="5">
    <location>
        <position position="241"/>
    </location>
</feature>
<evidence type="ECO:0000256" key="3">
    <source>
        <dbReference type="ARBA" id="ARBA00023027"/>
    </source>
</evidence>